<reference evidence="3 4" key="1">
    <citation type="submission" date="2022-08" db="EMBL/GenBank/DDBJ databases">
        <title>Reclassification of Massilia species as members of the genera Telluria, Duganella, Pseudoduganella, Mokoshia gen. nov. and Zemynaea gen. nov. using orthogonal and non-orthogonal genome-based approaches.</title>
        <authorList>
            <person name="Bowman J.P."/>
        </authorList>
    </citation>
    <scope>NUCLEOTIDE SEQUENCE [LARGE SCALE GENOMIC DNA]</scope>
    <source>
        <strain evidence="3 4">LMG 28164</strain>
    </source>
</reference>
<accession>A0ABT2AC43</accession>
<dbReference type="InterPro" id="IPR025392">
    <property type="entry name" value="DUF4124"/>
</dbReference>
<feature type="chain" id="PRO_5046624801" evidence="1">
    <location>
        <begin position="27"/>
        <end position="120"/>
    </location>
</feature>
<feature type="domain" description="DUF4124" evidence="2">
    <location>
        <begin position="21"/>
        <end position="68"/>
    </location>
</feature>
<evidence type="ECO:0000313" key="4">
    <source>
        <dbReference type="Proteomes" id="UP001205560"/>
    </source>
</evidence>
<evidence type="ECO:0000259" key="2">
    <source>
        <dbReference type="Pfam" id="PF13511"/>
    </source>
</evidence>
<dbReference type="RefSeq" id="WP_258847472.1">
    <property type="nucleotide sequence ID" value="NZ_JANUGX010000030.1"/>
</dbReference>
<dbReference type="Proteomes" id="UP001205560">
    <property type="component" value="Unassembled WGS sequence"/>
</dbReference>
<name>A0ABT2AC43_9BURK</name>
<feature type="signal peptide" evidence="1">
    <location>
        <begin position="1"/>
        <end position="26"/>
    </location>
</feature>
<dbReference type="EMBL" id="JANUGX010000030">
    <property type="protein sequence ID" value="MCS0591703.1"/>
    <property type="molecule type" value="Genomic_DNA"/>
</dbReference>
<organism evidence="3 4">
    <name type="scientific">Massilia norwichensis</name>
    <dbReference type="NCBI Taxonomy" id="1442366"/>
    <lineage>
        <taxon>Bacteria</taxon>
        <taxon>Pseudomonadati</taxon>
        <taxon>Pseudomonadota</taxon>
        <taxon>Betaproteobacteria</taxon>
        <taxon>Burkholderiales</taxon>
        <taxon>Oxalobacteraceae</taxon>
        <taxon>Telluria group</taxon>
        <taxon>Massilia</taxon>
    </lineage>
</organism>
<proteinExistence type="predicted"/>
<protein>
    <submittedName>
        <fullName evidence="3">DUF4124 domain-containing protein</fullName>
    </submittedName>
</protein>
<sequence>MKSPVKLLSMFAAAALSASMAVPALAGNEIVKCVDASGHVTLTDQPCEAGAAMVKLSSANLEPQPQPQRHVVTPAELRHDGWKRPQAARPATLSRDIATLKEARRMLMLQETRPRLAGLN</sequence>
<evidence type="ECO:0000313" key="3">
    <source>
        <dbReference type="EMBL" id="MCS0591703.1"/>
    </source>
</evidence>
<keyword evidence="1" id="KW-0732">Signal</keyword>
<comment type="caution">
    <text evidence="3">The sequence shown here is derived from an EMBL/GenBank/DDBJ whole genome shotgun (WGS) entry which is preliminary data.</text>
</comment>
<keyword evidence="4" id="KW-1185">Reference proteome</keyword>
<dbReference type="Pfam" id="PF13511">
    <property type="entry name" value="DUF4124"/>
    <property type="match status" value="1"/>
</dbReference>
<gene>
    <name evidence="3" type="ORF">NX782_21145</name>
</gene>
<evidence type="ECO:0000256" key="1">
    <source>
        <dbReference type="SAM" id="SignalP"/>
    </source>
</evidence>